<dbReference type="Gene3D" id="2.60.40.790">
    <property type="match status" value="1"/>
</dbReference>
<dbReference type="InterPro" id="IPR008978">
    <property type="entry name" value="HSP20-like_chaperone"/>
</dbReference>
<reference evidence="4 5" key="1">
    <citation type="journal article" date="2019" name="Int. J. Syst. Evol. Microbiol.">
        <title>The Global Catalogue of Microorganisms (GCM) 10K type strain sequencing project: providing services to taxonomists for standard genome sequencing and annotation.</title>
        <authorList>
            <consortium name="The Broad Institute Genomics Platform"/>
            <consortium name="The Broad Institute Genome Sequencing Center for Infectious Disease"/>
            <person name="Wu L."/>
            <person name="Ma J."/>
        </authorList>
    </citation>
    <scope>NUCLEOTIDE SEQUENCE [LARGE SCALE GENOMIC DNA]</scope>
    <source>
        <strain evidence="4 5">JCM 15976</strain>
    </source>
</reference>
<accession>A0ABN1JTJ2</accession>
<comment type="similarity">
    <text evidence="1 2">Belongs to the small heat shock protein (HSP20) family.</text>
</comment>
<organism evidence="4 5">
    <name type="scientific">Gaetbulibacter jejuensis</name>
    <dbReference type="NCBI Taxonomy" id="584607"/>
    <lineage>
        <taxon>Bacteria</taxon>
        <taxon>Pseudomonadati</taxon>
        <taxon>Bacteroidota</taxon>
        <taxon>Flavobacteriia</taxon>
        <taxon>Flavobacteriales</taxon>
        <taxon>Flavobacteriaceae</taxon>
        <taxon>Gaetbulibacter</taxon>
    </lineage>
</organism>
<sequence length="166" mass="18978">MFNLNFLIMSNLVTVPKNGSLATTNSNLNFPTWSNWLDDLFNRELPSVFTSNFNTGITLPKVNIKETADAYYVEMAVPGLKKSDFQIDLDNQVLSISTEVKQENEQKEANYTRREFGYSSFKRTFTLPETVDEDKIQASYTEGILNIHLPKKEEAKQKPARTIKIS</sequence>
<protein>
    <recommendedName>
        <fullName evidence="3">SHSP domain-containing protein</fullName>
    </recommendedName>
</protein>
<evidence type="ECO:0000259" key="3">
    <source>
        <dbReference type="PROSITE" id="PS01031"/>
    </source>
</evidence>
<keyword evidence="5" id="KW-1185">Reference proteome</keyword>
<dbReference type="SUPFAM" id="SSF49764">
    <property type="entry name" value="HSP20-like chaperones"/>
    <property type="match status" value="1"/>
</dbReference>
<evidence type="ECO:0000256" key="1">
    <source>
        <dbReference type="PROSITE-ProRule" id="PRU00285"/>
    </source>
</evidence>
<dbReference type="EMBL" id="BAAAGF010000003">
    <property type="protein sequence ID" value="GAA0746299.1"/>
    <property type="molecule type" value="Genomic_DNA"/>
</dbReference>
<dbReference type="PROSITE" id="PS01031">
    <property type="entry name" value="SHSP"/>
    <property type="match status" value="1"/>
</dbReference>
<name>A0ABN1JTJ2_9FLAO</name>
<dbReference type="Pfam" id="PF00011">
    <property type="entry name" value="HSP20"/>
    <property type="match status" value="1"/>
</dbReference>
<evidence type="ECO:0000313" key="4">
    <source>
        <dbReference type="EMBL" id="GAA0746299.1"/>
    </source>
</evidence>
<evidence type="ECO:0000313" key="5">
    <source>
        <dbReference type="Proteomes" id="UP001500736"/>
    </source>
</evidence>
<dbReference type="PANTHER" id="PTHR11527">
    <property type="entry name" value="HEAT-SHOCK PROTEIN 20 FAMILY MEMBER"/>
    <property type="match status" value="1"/>
</dbReference>
<evidence type="ECO:0000256" key="2">
    <source>
        <dbReference type="RuleBase" id="RU003616"/>
    </source>
</evidence>
<feature type="domain" description="SHSP" evidence="3">
    <location>
        <begin position="53"/>
        <end position="166"/>
    </location>
</feature>
<proteinExistence type="inferred from homology"/>
<comment type="caution">
    <text evidence="4">The sequence shown here is derived from an EMBL/GenBank/DDBJ whole genome shotgun (WGS) entry which is preliminary data.</text>
</comment>
<dbReference type="InterPro" id="IPR002068">
    <property type="entry name" value="A-crystallin/Hsp20_dom"/>
</dbReference>
<dbReference type="CDD" id="cd06464">
    <property type="entry name" value="ACD_sHsps-like"/>
    <property type="match status" value="1"/>
</dbReference>
<dbReference type="InterPro" id="IPR031107">
    <property type="entry name" value="Small_HSP"/>
</dbReference>
<gene>
    <name evidence="4" type="ORF">GCM10009431_22480</name>
</gene>
<dbReference type="Proteomes" id="UP001500736">
    <property type="component" value="Unassembled WGS sequence"/>
</dbReference>